<evidence type="ECO:0000256" key="2">
    <source>
        <dbReference type="ARBA" id="ARBA00023015"/>
    </source>
</evidence>
<dbReference type="EMBL" id="RQGM01000064">
    <property type="protein sequence ID" value="TGL81005.1"/>
    <property type="molecule type" value="Genomic_DNA"/>
</dbReference>
<dbReference type="PANTHER" id="PTHR43133:SF51">
    <property type="entry name" value="RNA POLYMERASE SIGMA FACTOR"/>
    <property type="match status" value="1"/>
</dbReference>
<dbReference type="InterPro" id="IPR007630">
    <property type="entry name" value="RNA_pol_sigma70_r4"/>
</dbReference>
<reference evidence="6 7" key="1">
    <citation type="journal article" date="2019" name="PLoS Negl. Trop. Dis.">
        <title>Revisiting the worldwide diversity of Leptospira species in the environment.</title>
        <authorList>
            <person name="Vincent A.T."/>
            <person name="Schiettekatte O."/>
            <person name="Bourhy P."/>
            <person name="Veyrier F.J."/>
            <person name="Picardeau M."/>
        </authorList>
    </citation>
    <scope>NUCLEOTIDE SEQUENCE [LARGE SCALE GENOMIC DNA]</scope>
    <source>
        <strain evidence="6 7">201702445</strain>
    </source>
</reference>
<evidence type="ECO:0000256" key="1">
    <source>
        <dbReference type="ARBA" id="ARBA00010641"/>
    </source>
</evidence>
<feature type="domain" description="RNA polymerase sigma-70 region 4" evidence="5">
    <location>
        <begin position="126"/>
        <end position="165"/>
    </location>
</feature>
<gene>
    <name evidence="6" type="ORF">EHQ83_15800</name>
</gene>
<dbReference type="SUPFAM" id="SSF88946">
    <property type="entry name" value="Sigma2 domain of RNA polymerase sigma factors"/>
    <property type="match status" value="1"/>
</dbReference>
<evidence type="ECO:0000256" key="3">
    <source>
        <dbReference type="ARBA" id="ARBA00023082"/>
    </source>
</evidence>
<dbReference type="GO" id="GO:0016987">
    <property type="term" value="F:sigma factor activity"/>
    <property type="evidence" value="ECO:0007669"/>
    <property type="project" value="UniProtKB-KW"/>
</dbReference>
<dbReference type="NCBIfam" id="TIGR02937">
    <property type="entry name" value="sigma70-ECF"/>
    <property type="match status" value="1"/>
</dbReference>
<dbReference type="AlphaFoldDB" id="A0A6N4QPJ7"/>
<sequence length="192" mass="22748">MKDKSYIQLLEHAKSGDAQAWTLLQKRFSRFALRHANRILRDEDLSQDVVQEAFWDLYVNCGKINTPEAFPNLLKRAIVKHSDRILRKKENQRLVFEDPRQIDQTAGKIHSDFFEKERSETILKNIDRLKPEDRTLIELHYYRNFTLDEISKSQGKTLSFIKKRHLKLKNILRDGIGEAYRPEACFRMFLAA</sequence>
<evidence type="ECO:0000259" key="5">
    <source>
        <dbReference type="Pfam" id="PF04545"/>
    </source>
</evidence>
<accession>A0A6N4QPJ7</accession>
<dbReference type="GO" id="GO:0006352">
    <property type="term" value="P:DNA-templated transcription initiation"/>
    <property type="evidence" value="ECO:0007669"/>
    <property type="project" value="InterPro"/>
</dbReference>
<dbReference type="InterPro" id="IPR013325">
    <property type="entry name" value="RNA_pol_sigma_r2"/>
</dbReference>
<name>A0A6N4QPJ7_9LEPT</name>
<keyword evidence="3" id="KW-0731">Sigma factor</keyword>
<comment type="caution">
    <text evidence="6">The sequence shown here is derived from an EMBL/GenBank/DDBJ whole genome shotgun (WGS) entry which is preliminary data.</text>
</comment>
<dbReference type="Gene3D" id="1.10.1740.10">
    <property type="match status" value="1"/>
</dbReference>
<dbReference type="Gene3D" id="1.10.10.10">
    <property type="entry name" value="Winged helix-like DNA-binding domain superfamily/Winged helix DNA-binding domain"/>
    <property type="match status" value="1"/>
</dbReference>
<dbReference type="InterPro" id="IPR039425">
    <property type="entry name" value="RNA_pol_sigma-70-like"/>
</dbReference>
<dbReference type="InterPro" id="IPR013324">
    <property type="entry name" value="RNA_pol_sigma_r3/r4-like"/>
</dbReference>
<organism evidence="6 7">
    <name type="scientific">Leptospira yasudae</name>
    <dbReference type="NCBI Taxonomy" id="2202201"/>
    <lineage>
        <taxon>Bacteria</taxon>
        <taxon>Pseudomonadati</taxon>
        <taxon>Spirochaetota</taxon>
        <taxon>Spirochaetia</taxon>
        <taxon>Leptospirales</taxon>
        <taxon>Leptospiraceae</taxon>
        <taxon>Leptospira</taxon>
    </lineage>
</organism>
<dbReference type="Proteomes" id="UP000297613">
    <property type="component" value="Unassembled WGS sequence"/>
</dbReference>
<proteinExistence type="inferred from homology"/>
<dbReference type="InterPro" id="IPR036388">
    <property type="entry name" value="WH-like_DNA-bd_sf"/>
</dbReference>
<keyword evidence="4" id="KW-0804">Transcription</keyword>
<keyword evidence="2" id="KW-0805">Transcription regulation</keyword>
<dbReference type="InterPro" id="IPR014284">
    <property type="entry name" value="RNA_pol_sigma-70_dom"/>
</dbReference>
<evidence type="ECO:0000313" key="7">
    <source>
        <dbReference type="Proteomes" id="UP000297613"/>
    </source>
</evidence>
<dbReference type="PANTHER" id="PTHR43133">
    <property type="entry name" value="RNA POLYMERASE ECF-TYPE SIGMA FACTO"/>
    <property type="match status" value="1"/>
</dbReference>
<evidence type="ECO:0000313" key="6">
    <source>
        <dbReference type="EMBL" id="TGL81005.1"/>
    </source>
</evidence>
<protein>
    <submittedName>
        <fullName evidence="6">Sigma-70 family RNA polymerase sigma factor</fullName>
    </submittedName>
</protein>
<evidence type="ECO:0000256" key="4">
    <source>
        <dbReference type="ARBA" id="ARBA00023163"/>
    </source>
</evidence>
<dbReference type="RefSeq" id="WP_135570996.1">
    <property type="nucleotide sequence ID" value="NZ_RQGK01000027.1"/>
</dbReference>
<comment type="similarity">
    <text evidence="1">Belongs to the sigma-70 factor family. ECF subfamily.</text>
</comment>
<dbReference type="SUPFAM" id="SSF88659">
    <property type="entry name" value="Sigma3 and sigma4 domains of RNA polymerase sigma factors"/>
    <property type="match status" value="1"/>
</dbReference>
<dbReference type="Pfam" id="PF04545">
    <property type="entry name" value="Sigma70_r4"/>
    <property type="match status" value="1"/>
</dbReference>